<proteinExistence type="predicted"/>
<evidence type="ECO:0000256" key="1">
    <source>
        <dbReference type="SAM" id="MobiDB-lite"/>
    </source>
</evidence>
<sequence>MGAAAANFENAMCRLEEALATWRQREATDTAAMERGEEALRVLLVAGVREWADSRVWAGSATGRMAVTTGLLTYLETRLPGWTSCHLDLHLQHHHHSPPGRTRIDKASAAPLSKKQARASMRPLRPPARAGGGG</sequence>
<dbReference type="AlphaFoldDB" id="A0A0G4GUA9"/>
<feature type="region of interest" description="Disordered" evidence="1">
    <location>
        <begin position="92"/>
        <end position="134"/>
    </location>
</feature>
<protein>
    <submittedName>
        <fullName evidence="2">Uncharacterized protein</fullName>
    </submittedName>
</protein>
<accession>A0A0G4GUA9</accession>
<organism evidence="2 3">
    <name type="scientific">Vitrella brassicaformis (strain CCMP3155)</name>
    <dbReference type="NCBI Taxonomy" id="1169540"/>
    <lineage>
        <taxon>Eukaryota</taxon>
        <taxon>Sar</taxon>
        <taxon>Alveolata</taxon>
        <taxon>Colpodellida</taxon>
        <taxon>Vitrellaceae</taxon>
        <taxon>Vitrella</taxon>
    </lineage>
</organism>
<keyword evidence="3" id="KW-1185">Reference proteome</keyword>
<dbReference type="InParanoid" id="A0A0G4GUA9"/>
<reference evidence="2 3" key="1">
    <citation type="submission" date="2014-11" db="EMBL/GenBank/DDBJ databases">
        <authorList>
            <person name="Zhu J."/>
            <person name="Qi W."/>
            <person name="Song R."/>
        </authorList>
    </citation>
    <scope>NUCLEOTIDE SEQUENCE [LARGE SCALE GENOMIC DNA]</scope>
</reference>
<name>A0A0G4GUA9_VITBC</name>
<evidence type="ECO:0000313" key="2">
    <source>
        <dbReference type="EMBL" id="CEM34415.1"/>
    </source>
</evidence>
<dbReference type="EMBL" id="CDMY01000821">
    <property type="protein sequence ID" value="CEM34415.1"/>
    <property type="molecule type" value="Genomic_DNA"/>
</dbReference>
<evidence type="ECO:0000313" key="3">
    <source>
        <dbReference type="Proteomes" id="UP000041254"/>
    </source>
</evidence>
<dbReference type="Proteomes" id="UP000041254">
    <property type="component" value="Unassembled WGS sequence"/>
</dbReference>
<gene>
    <name evidence="2" type="ORF">Vbra_10361</name>
</gene>
<dbReference type="VEuPathDB" id="CryptoDB:Vbra_10361"/>